<keyword evidence="3" id="KW-0862">Zinc</keyword>
<dbReference type="GO" id="GO:0046872">
    <property type="term" value="F:metal ion binding"/>
    <property type="evidence" value="ECO:0007669"/>
    <property type="project" value="UniProtKB-KW"/>
</dbReference>
<evidence type="ECO:0000313" key="5">
    <source>
        <dbReference type="EMBL" id="MCI0128665.1"/>
    </source>
</evidence>
<dbReference type="InterPro" id="IPR006913">
    <property type="entry name" value="CENP-V/GFA"/>
</dbReference>
<gene>
    <name evidence="5" type="ORF">ML536_17675</name>
</gene>
<dbReference type="EMBL" id="JALAZD010000002">
    <property type="protein sequence ID" value="MCI0128665.1"/>
    <property type="molecule type" value="Genomic_DNA"/>
</dbReference>
<dbReference type="PANTHER" id="PTHR28620">
    <property type="entry name" value="CENTROMERE PROTEIN V"/>
    <property type="match status" value="1"/>
</dbReference>
<reference evidence="5" key="1">
    <citation type="submission" date="2022-03" db="EMBL/GenBank/DDBJ databases">
        <title>The complete genome sequence of a Methyloterrigena soli.</title>
        <authorList>
            <person name="Zi Z."/>
        </authorList>
    </citation>
    <scope>NUCLEOTIDE SEQUENCE</scope>
    <source>
        <strain evidence="5">M48</strain>
    </source>
</reference>
<comment type="caution">
    <text evidence="5">The sequence shown here is derived from an EMBL/GenBank/DDBJ whole genome shotgun (WGS) entry which is preliminary data.</text>
</comment>
<dbReference type="AlphaFoldDB" id="A0AA41UCS9"/>
<dbReference type="Proteomes" id="UP001156140">
    <property type="component" value="Unassembled WGS sequence"/>
</dbReference>
<dbReference type="Pfam" id="PF04828">
    <property type="entry name" value="GFA"/>
    <property type="match status" value="1"/>
</dbReference>
<dbReference type="InterPro" id="IPR052355">
    <property type="entry name" value="CENP-V-like"/>
</dbReference>
<comment type="similarity">
    <text evidence="1">Belongs to the Gfa family.</text>
</comment>
<evidence type="ECO:0000259" key="4">
    <source>
        <dbReference type="PROSITE" id="PS51891"/>
    </source>
</evidence>
<dbReference type="RefSeq" id="WP_281736754.1">
    <property type="nucleotide sequence ID" value="NZ_JAKETQ010000002.1"/>
</dbReference>
<feature type="domain" description="CENP-V/GFA" evidence="4">
    <location>
        <begin position="10"/>
        <end position="119"/>
    </location>
</feature>
<dbReference type="Gene3D" id="2.170.150.70">
    <property type="match status" value="1"/>
</dbReference>
<dbReference type="PANTHER" id="PTHR28620:SF1">
    <property type="entry name" value="CENP-V_GFA DOMAIN-CONTAINING PROTEIN"/>
    <property type="match status" value="1"/>
</dbReference>
<proteinExistence type="inferred from homology"/>
<evidence type="ECO:0000256" key="2">
    <source>
        <dbReference type="ARBA" id="ARBA00022723"/>
    </source>
</evidence>
<keyword evidence="2" id="KW-0479">Metal-binding</keyword>
<dbReference type="GO" id="GO:0016846">
    <property type="term" value="F:carbon-sulfur lyase activity"/>
    <property type="evidence" value="ECO:0007669"/>
    <property type="project" value="InterPro"/>
</dbReference>
<protein>
    <submittedName>
        <fullName evidence="5">GFA family protein</fullName>
    </submittedName>
</protein>
<evidence type="ECO:0000256" key="3">
    <source>
        <dbReference type="ARBA" id="ARBA00022833"/>
    </source>
</evidence>
<evidence type="ECO:0000313" key="6">
    <source>
        <dbReference type="Proteomes" id="UP001156140"/>
    </source>
</evidence>
<accession>A0AA41UCS9</accession>
<dbReference type="PROSITE" id="PS51891">
    <property type="entry name" value="CENP_V_GFA"/>
    <property type="match status" value="1"/>
</dbReference>
<evidence type="ECO:0000256" key="1">
    <source>
        <dbReference type="ARBA" id="ARBA00005495"/>
    </source>
</evidence>
<organism evidence="5 6">
    <name type="scientific">Paradevosia shaoguanensis</name>
    <dbReference type="NCBI Taxonomy" id="1335043"/>
    <lineage>
        <taxon>Bacteria</taxon>
        <taxon>Pseudomonadati</taxon>
        <taxon>Pseudomonadota</taxon>
        <taxon>Alphaproteobacteria</taxon>
        <taxon>Hyphomicrobiales</taxon>
        <taxon>Devosiaceae</taxon>
        <taxon>Paradevosia</taxon>
    </lineage>
</organism>
<dbReference type="SUPFAM" id="SSF51316">
    <property type="entry name" value="Mss4-like"/>
    <property type="match status" value="1"/>
</dbReference>
<name>A0AA41UCS9_9HYPH</name>
<sequence length="123" mass="13776">MEIDHTLRVYNGRCHCGAVRFTARTDLTGMMDCNCTHCRRRGSVLQPLAAADFELLAGADDLKSYRFNTEKIEHLFCRHCGIESFARGRDGQGNEMVMLNVNCLDDLPVIDRSTIGHWDGLGA</sequence>
<dbReference type="InterPro" id="IPR011057">
    <property type="entry name" value="Mss4-like_sf"/>
</dbReference>
<keyword evidence="6" id="KW-1185">Reference proteome</keyword>